<dbReference type="Gene3D" id="1.20.1720.10">
    <property type="entry name" value="Multidrug resistance protein D"/>
    <property type="match status" value="1"/>
</dbReference>
<feature type="transmembrane region" description="Helical" evidence="5">
    <location>
        <begin position="138"/>
        <end position="157"/>
    </location>
</feature>
<evidence type="ECO:0000313" key="7">
    <source>
        <dbReference type="EMBL" id="KAA5532549.1"/>
    </source>
</evidence>
<proteinExistence type="predicted"/>
<dbReference type="InterPro" id="IPR020846">
    <property type="entry name" value="MFS_dom"/>
</dbReference>
<evidence type="ECO:0000256" key="4">
    <source>
        <dbReference type="ARBA" id="ARBA00023136"/>
    </source>
</evidence>
<dbReference type="SUPFAM" id="SSF103473">
    <property type="entry name" value="MFS general substrate transporter"/>
    <property type="match status" value="1"/>
</dbReference>
<dbReference type="Proteomes" id="UP000323632">
    <property type="component" value="Unassembled WGS sequence"/>
</dbReference>
<feature type="transmembrane region" description="Helical" evidence="5">
    <location>
        <begin position="336"/>
        <end position="355"/>
    </location>
</feature>
<feature type="transmembrane region" description="Helical" evidence="5">
    <location>
        <begin position="273"/>
        <end position="296"/>
    </location>
</feature>
<feature type="transmembrane region" description="Helical" evidence="5">
    <location>
        <begin position="202"/>
        <end position="220"/>
    </location>
</feature>
<comment type="caution">
    <text evidence="7">The sequence shown here is derived from an EMBL/GenBank/DDBJ whole genome shotgun (WGS) entry which is preliminary data.</text>
</comment>
<accession>A0A5M6CHC8</accession>
<reference evidence="7 8" key="1">
    <citation type="submission" date="2019-09" db="EMBL/GenBank/DDBJ databases">
        <title>Genome sequence and assembly of Taibaiella sp.</title>
        <authorList>
            <person name="Chhetri G."/>
        </authorList>
    </citation>
    <scope>NUCLEOTIDE SEQUENCE [LARGE SCALE GENOMIC DNA]</scope>
    <source>
        <strain evidence="7 8">KVB11</strain>
    </source>
</reference>
<dbReference type="InterPro" id="IPR011701">
    <property type="entry name" value="MFS"/>
</dbReference>
<protein>
    <submittedName>
        <fullName evidence="7">MFS transporter</fullName>
    </submittedName>
</protein>
<feature type="transmembrane region" description="Helical" evidence="5">
    <location>
        <begin position="169"/>
        <end position="190"/>
    </location>
</feature>
<sequence length="489" mass="53333">MKEIKNKWLELVIVLSAPLLSVIDVFIINVAIPSIKKGVHATDAEVQMVIAGYLLGYAAFLITGGRAGDHFGRKKVFFWGMFAFTLASCLCGLSASALQLNVTRFFQGLSASFMVPQTIAFIQVLFTDIKERAKAFALYGITLGTAAAIGQALGGYLSDTHWAIEGWRLIFFINLPIGILTLWATHKYVTETKKHQGTKFDYTGILILTLGLFSLIYPLIQGREAGWPLWSIALIIFSFGIFAFFIYNQKRKLAGNGNPLIDVRLFKIKDFNIGLVAVLFHFMLHTAYLLLSAVYLQNGLGVSALDCGLYFIVPGFLFVASSVMASRMIVKFGKRVLQVGVIILAAAFYLQMRLWEPGTSVWLIIGLMGLWGLGNGLVLPSLMNLALKNVPPQYAGAAAGVYSTFQQTASALGVSIIGGIFFYFSGQSWEAAYHAGVIGLLVCVALVGIMLFLLPDGKTTSKNQREDGASSDNNLSATTTNTEQFIAMD</sequence>
<feature type="transmembrane region" description="Helical" evidence="5">
    <location>
        <begin position="408"/>
        <end position="425"/>
    </location>
</feature>
<evidence type="ECO:0000313" key="8">
    <source>
        <dbReference type="Proteomes" id="UP000323632"/>
    </source>
</evidence>
<evidence type="ECO:0000256" key="1">
    <source>
        <dbReference type="ARBA" id="ARBA00004141"/>
    </source>
</evidence>
<feature type="transmembrane region" description="Helical" evidence="5">
    <location>
        <begin position="361"/>
        <end position="387"/>
    </location>
</feature>
<dbReference type="EMBL" id="VWSH01000004">
    <property type="protein sequence ID" value="KAA5532549.1"/>
    <property type="molecule type" value="Genomic_DNA"/>
</dbReference>
<dbReference type="GO" id="GO:0016020">
    <property type="term" value="C:membrane"/>
    <property type="evidence" value="ECO:0007669"/>
    <property type="project" value="UniProtKB-SubCell"/>
</dbReference>
<feature type="transmembrane region" description="Helical" evidence="5">
    <location>
        <begin position="431"/>
        <end position="454"/>
    </location>
</feature>
<feature type="transmembrane region" description="Helical" evidence="5">
    <location>
        <begin position="44"/>
        <end position="64"/>
    </location>
</feature>
<dbReference type="InterPro" id="IPR036259">
    <property type="entry name" value="MFS_trans_sf"/>
</dbReference>
<feature type="transmembrane region" description="Helical" evidence="5">
    <location>
        <begin position="12"/>
        <end position="32"/>
    </location>
</feature>
<feature type="transmembrane region" description="Helical" evidence="5">
    <location>
        <begin position="105"/>
        <end position="126"/>
    </location>
</feature>
<dbReference type="PANTHER" id="PTHR42718">
    <property type="entry name" value="MAJOR FACILITATOR SUPERFAMILY MULTIDRUG TRANSPORTER MFSC"/>
    <property type="match status" value="1"/>
</dbReference>
<dbReference type="GO" id="GO:0022857">
    <property type="term" value="F:transmembrane transporter activity"/>
    <property type="evidence" value="ECO:0007669"/>
    <property type="project" value="InterPro"/>
</dbReference>
<evidence type="ECO:0000256" key="3">
    <source>
        <dbReference type="ARBA" id="ARBA00022989"/>
    </source>
</evidence>
<organism evidence="7 8">
    <name type="scientific">Taibaiella lutea</name>
    <dbReference type="NCBI Taxonomy" id="2608001"/>
    <lineage>
        <taxon>Bacteria</taxon>
        <taxon>Pseudomonadati</taxon>
        <taxon>Bacteroidota</taxon>
        <taxon>Chitinophagia</taxon>
        <taxon>Chitinophagales</taxon>
        <taxon>Chitinophagaceae</taxon>
        <taxon>Taibaiella</taxon>
    </lineage>
</organism>
<comment type="subcellular location">
    <subcellularLocation>
        <location evidence="1">Membrane</location>
        <topology evidence="1">Multi-pass membrane protein</topology>
    </subcellularLocation>
</comment>
<dbReference type="PROSITE" id="PS50850">
    <property type="entry name" value="MFS"/>
    <property type="match status" value="1"/>
</dbReference>
<dbReference type="AlphaFoldDB" id="A0A5M6CHC8"/>
<feature type="transmembrane region" description="Helical" evidence="5">
    <location>
        <begin position="76"/>
        <end position="99"/>
    </location>
</feature>
<keyword evidence="2 5" id="KW-0812">Transmembrane</keyword>
<dbReference type="PANTHER" id="PTHR42718:SF39">
    <property type="entry name" value="ACTINORHODIN TRANSPORTER-RELATED"/>
    <property type="match status" value="1"/>
</dbReference>
<name>A0A5M6CHC8_9BACT</name>
<keyword evidence="3 5" id="KW-1133">Transmembrane helix</keyword>
<evidence type="ECO:0000256" key="5">
    <source>
        <dbReference type="SAM" id="Phobius"/>
    </source>
</evidence>
<feature type="domain" description="Major facilitator superfamily (MFS) profile" evidence="6">
    <location>
        <begin position="10"/>
        <end position="460"/>
    </location>
</feature>
<dbReference type="CDD" id="cd17321">
    <property type="entry name" value="MFS_MMR_MDR_like"/>
    <property type="match status" value="1"/>
</dbReference>
<keyword evidence="4 5" id="KW-0472">Membrane</keyword>
<dbReference type="PRINTS" id="PR01036">
    <property type="entry name" value="TCRTETB"/>
</dbReference>
<dbReference type="RefSeq" id="WP_150034052.1">
    <property type="nucleotide sequence ID" value="NZ_VWSH01000004.1"/>
</dbReference>
<dbReference type="Gene3D" id="1.20.1250.20">
    <property type="entry name" value="MFS general substrate transporter like domains"/>
    <property type="match status" value="1"/>
</dbReference>
<gene>
    <name evidence="7" type="ORF">F0919_17350</name>
</gene>
<feature type="transmembrane region" description="Helical" evidence="5">
    <location>
        <begin position="226"/>
        <end position="247"/>
    </location>
</feature>
<feature type="transmembrane region" description="Helical" evidence="5">
    <location>
        <begin position="308"/>
        <end position="329"/>
    </location>
</feature>
<evidence type="ECO:0000256" key="2">
    <source>
        <dbReference type="ARBA" id="ARBA00022692"/>
    </source>
</evidence>
<evidence type="ECO:0000259" key="6">
    <source>
        <dbReference type="PROSITE" id="PS50850"/>
    </source>
</evidence>
<keyword evidence="8" id="KW-1185">Reference proteome</keyword>
<dbReference type="Pfam" id="PF07690">
    <property type="entry name" value="MFS_1"/>
    <property type="match status" value="1"/>
</dbReference>